<evidence type="ECO:0000256" key="1">
    <source>
        <dbReference type="SAM" id="Phobius"/>
    </source>
</evidence>
<organism evidence="2">
    <name type="scientific">Anguilla anguilla</name>
    <name type="common">European freshwater eel</name>
    <name type="synonym">Muraena anguilla</name>
    <dbReference type="NCBI Taxonomy" id="7936"/>
    <lineage>
        <taxon>Eukaryota</taxon>
        <taxon>Metazoa</taxon>
        <taxon>Chordata</taxon>
        <taxon>Craniata</taxon>
        <taxon>Vertebrata</taxon>
        <taxon>Euteleostomi</taxon>
        <taxon>Actinopterygii</taxon>
        <taxon>Neopterygii</taxon>
        <taxon>Teleostei</taxon>
        <taxon>Anguilliformes</taxon>
        <taxon>Anguillidae</taxon>
        <taxon>Anguilla</taxon>
    </lineage>
</organism>
<feature type="transmembrane region" description="Helical" evidence="1">
    <location>
        <begin position="6"/>
        <end position="26"/>
    </location>
</feature>
<protein>
    <submittedName>
        <fullName evidence="2">Uncharacterized protein</fullName>
    </submittedName>
</protein>
<dbReference type="AlphaFoldDB" id="A0A0E9RWY9"/>
<name>A0A0E9RWY9_ANGAN</name>
<accession>A0A0E9RWY9</accession>
<keyword evidence="1" id="KW-0472">Membrane</keyword>
<keyword evidence="1" id="KW-0812">Transmembrane</keyword>
<sequence length="32" mass="3616">MSVNVAVAQIIDCPLVIYSTILLTRIKHKFKT</sequence>
<reference evidence="2" key="1">
    <citation type="submission" date="2014-11" db="EMBL/GenBank/DDBJ databases">
        <authorList>
            <person name="Amaro Gonzalez C."/>
        </authorList>
    </citation>
    <scope>NUCLEOTIDE SEQUENCE</scope>
</reference>
<keyword evidence="1" id="KW-1133">Transmembrane helix</keyword>
<evidence type="ECO:0000313" key="2">
    <source>
        <dbReference type="EMBL" id="JAH32758.1"/>
    </source>
</evidence>
<dbReference type="EMBL" id="GBXM01075819">
    <property type="protein sequence ID" value="JAH32758.1"/>
    <property type="molecule type" value="Transcribed_RNA"/>
</dbReference>
<reference evidence="2" key="2">
    <citation type="journal article" date="2015" name="Fish Shellfish Immunol.">
        <title>Early steps in the European eel (Anguilla anguilla)-Vibrio vulnificus interaction in the gills: Role of the RtxA13 toxin.</title>
        <authorList>
            <person name="Callol A."/>
            <person name="Pajuelo D."/>
            <person name="Ebbesson L."/>
            <person name="Teles M."/>
            <person name="MacKenzie S."/>
            <person name="Amaro C."/>
        </authorList>
    </citation>
    <scope>NUCLEOTIDE SEQUENCE</scope>
</reference>
<proteinExistence type="predicted"/>